<dbReference type="Pfam" id="PF13701">
    <property type="entry name" value="DDE_Tnp_1_4"/>
    <property type="match status" value="1"/>
</dbReference>
<name>A0ABQ4NGS1_9BACL</name>
<accession>A0ABQ4NGS1</accession>
<proteinExistence type="predicted"/>
<dbReference type="EMBL" id="BOVJ01000276">
    <property type="protein sequence ID" value="GIQ67174.1"/>
    <property type="molecule type" value="Genomic_DNA"/>
</dbReference>
<comment type="caution">
    <text evidence="2">The sequence shown here is derived from an EMBL/GenBank/DDBJ whole genome shotgun (WGS) entry which is preliminary data.</text>
</comment>
<organism evidence="2 3">
    <name type="scientific">Paenibacillus cisolokensis</name>
    <dbReference type="NCBI Taxonomy" id="1658519"/>
    <lineage>
        <taxon>Bacteria</taxon>
        <taxon>Bacillati</taxon>
        <taxon>Bacillota</taxon>
        <taxon>Bacilli</taxon>
        <taxon>Bacillales</taxon>
        <taxon>Paenibacillaceae</taxon>
        <taxon>Paenibacillus</taxon>
    </lineage>
</organism>
<gene>
    <name evidence="2" type="ORF">PACILC2_57420</name>
</gene>
<dbReference type="RefSeq" id="WP_213531926.1">
    <property type="nucleotide sequence ID" value="NZ_BOVJ01000276.1"/>
</dbReference>
<dbReference type="Proteomes" id="UP000680304">
    <property type="component" value="Unassembled WGS sequence"/>
</dbReference>
<dbReference type="InterPro" id="IPR012337">
    <property type="entry name" value="RNaseH-like_sf"/>
</dbReference>
<evidence type="ECO:0000313" key="2">
    <source>
        <dbReference type="EMBL" id="GIQ67174.1"/>
    </source>
</evidence>
<dbReference type="InterPro" id="IPR047960">
    <property type="entry name" value="Transpos_IS1380"/>
</dbReference>
<keyword evidence="3" id="KW-1185">Reference proteome</keyword>
<dbReference type="SUPFAM" id="SSF53098">
    <property type="entry name" value="Ribonuclease H-like"/>
    <property type="match status" value="1"/>
</dbReference>
<protein>
    <recommendedName>
        <fullName evidence="1">Transposase DDE domain-containing protein</fullName>
    </recommendedName>
</protein>
<evidence type="ECO:0000259" key="1">
    <source>
        <dbReference type="Pfam" id="PF13701"/>
    </source>
</evidence>
<reference evidence="2 3" key="1">
    <citation type="submission" date="2021-04" db="EMBL/GenBank/DDBJ databases">
        <title>Draft genome sequence of Paenibacillus cisolokensis, LC2-13A.</title>
        <authorList>
            <person name="Uke A."/>
            <person name="Chhe C."/>
            <person name="Baramee S."/>
            <person name="Kosugi A."/>
        </authorList>
    </citation>
    <scope>NUCLEOTIDE SEQUENCE [LARGE SCALE GENOMIC DNA]</scope>
    <source>
        <strain evidence="2 3">LC2-13A</strain>
    </source>
</reference>
<dbReference type="NCBIfam" id="NF033539">
    <property type="entry name" value="transpos_IS1380"/>
    <property type="match status" value="1"/>
</dbReference>
<feature type="domain" description="Transposase DDE" evidence="1">
    <location>
        <begin position="13"/>
        <end position="434"/>
    </location>
</feature>
<sequence length="445" mass="50553">MKIQFVRPKELILTTHAGLATVGALLAHTKLSKRLNHTVVKDVEHPIHSHADVMKSYLGLLCQGKSDFDHIEPFRKDDVFSICMQVKKVPSSPTLRQRLDAAASSGKADWNRILLEESADLLRNIQAPLTGLSAGGESYIPLDLDVSPFDNSGTKKEGVSRTYKGTDGYAPIFAYLGQEGYGINVELREGSVHCQKETDVFLEQSIRYARRITDRKLLVRMDAGNDSLDNLHVCHRHPDTDYIIKVNRRKSTKEAWLSIAKTKGIACQQREGKTEYVGAIEFAQKGFDRKLRQVFHVIERTMDPDGQLLLVPEIEVHVYWTSLRCAPWRVIELYRDHGTSEQFHSEIKTDLDLERLPAGKFATNDLVLHAGVFAYNLLRIMGQESLREDDAPIRGNVKRRRIRTVIQNIIYMAARYVRHAGRIAFNFGCNSPWFLTARRIYQGLA</sequence>
<evidence type="ECO:0000313" key="3">
    <source>
        <dbReference type="Proteomes" id="UP000680304"/>
    </source>
</evidence>
<dbReference type="InterPro" id="IPR025668">
    <property type="entry name" value="Tnp_DDE_dom"/>
</dbReference>